<proteinExistence type="predicted"/>
<dbReference type="EMBL" id="LPXO01000001">
    <property type="protein sequence ID" value="KUF12413.1"/>
    <property type="molecule type" value="Genomic_DNA"/>
</dbReference>
<dbReference type="STRING" id="1685382.AVJ23_01395"/>
<feature type="chain" id="PRO_5006936543" evidence="1">
    <location>
        <begin position="19"/>
        <end position="108"/>
    </location>
</feature>
<evidence type="ECO:0000313" key="2">
    <source>
        <dbReference type="EMBL" id="KUF12413.1"/>
    </source>
</evidence>
<gene>
    <name evidence="2" type="ORF">AVJ23_01395</name>
</gene>
<name>A0A0W7WP98_9RHOB</name>
<evidence type="ECO:0000256" key="1">
    <source>
        <dbReference type="SAM" id="SignalP"/>
    </source>
</evidence>
<comment type="caution">
    <text evidence="2">The sequence shown here is derived from an EMBL/GenBank/DDBJ whole genome shotgun (WGS) entry which is preliminary data.</text>
</comment>
<keyword evidence="1" id="KW-0732">Signal</keyword>
<feature type="signal peptide" evidence="1">
    <location>
        <begin position="1"/>
        <end position="18"/>
    </location>
</feature>
<reference evidence="2 3" key="1">
    <citation type="submission" date="2015-12" db="EMBL/GenBank/DDBJ databases">
        <authorList>
            <person name="Shamseldin A."/>
            <person name="Moawad H."/>
            <person name="Abd El-Rahim W.M."/>
            <person name="Sadowsky M.J."/>
        </authorList>
    </citation>
    <scope>NUCLEOTIDE SEQUENCE [LARGE SCALE GENOMIC DNA]</scope>
    <source>
        <strain evidence="2 3">SJ5A-1</strain>
    </source>
</reference>
<dbReference type="Proteomes" id="UP000054396">
    <property type="component" value="Unassembled WGS sequence"/>
</dbReference>
<dbReference type="AlphaFoldDB" id="A0A0W7WP98"/>
<keyword evidence="3" id="KW-1185">Reference proteome</keyword>
<protein>
    <submittedName>
        <fullName evidence="2">Uncharacterized protein</fullName>
    </submittedName>
</protein>
<organism evidence="2 3">
    <name type="scientific">Pseudoponticoccus marisrubri</name>
    <dbReference type="NCBI Taxonomy" id="1685382"/>
    <lineage>
        <taxon>Bacteria</taxon>
        <taxon>Pseudomonadati</taxon>
        <taxon>Pseudomonadota</taxon>
        <taxon>Alphaproteobacteria</taxon>
        <taxon>Rhodobacterales</taxon>
        <taxon>Roseobacteraceae</taxon>
        <taxon>Pseudoponticoccus</taxon>
    </lineage>
</organism>
<accession>A0A0W7WP98</accession>
<evidence type="ECO:0000313" key="3">
    <source>
        <dbReference type="Proteomes" id="UP000054396"/>
    </source>
</evidence>
<dbReference type="RefSeq" id="WP_058860359.1">
    <property type="nucleotide sequence ID" value="NZ_LPXO01000001.1"/>
</dbReference>
<sequence length="108" mass="12002">MKNIILALGLIAPLAAQAADPADTPKEVSDAIIAYCEDTGDLAEAIMRQRQNGVRMSTLLKKVDSRKAEILIELAYMEFQRRGKAGKERIINEFAVEYEARCLSIAFE</sequence>